<dbReference type="Gene3D" id="1.10.10.1940">
    <property type="match status" value="1"/>
</dbReference>
<keyword evidence="6" id="KW-1185">Reference proteome</keyword>
<dbReference type="Pfam" id="PF01549">
    <property type="entry name" value="ShK"/>
    <property type="match status" value="2"/>
</dbReference>
<feature type="region of interest" description="Disordered" evidence="2">
    <location>
        <begin position="236"/>
        <end position="351"/>
    </location>
</feature>
<comment type="caution">
    <text evidence="1">Lacks conserved residue(s) required for the propagation of feature annotation.</text>
</comment>
<feature type="disulfide bond" evidence="1">
    <location>
        <begin position="123"/>
        <end position="157"/>
    </location>
</feature>
<accession>A0A8J5JTF8</accession>
<feature type="compositionally biased region" description="Basic residues" evidence="2">
    <location>
        <begin position="315"/>
        <end position="340"/>
    </location>
</feature>
<evidence type="ECO:0000256" key="3">
    <source>
        <dbReference type="SAM" id="SignalP"/>
    </source>
</evidence>
<feature type="region of interest" description="Disordered" evidence="2">
    <location>
        <begin position="368"/>
        <end position="447"/>
    </location>
</feature>
<evidence type="ECO:0000313" key="6">
    <source>
        <dbReference type="Proteomes" id="UP000747542"/>
    </source>
</evidence>
<dbReference type="InterPro" id="IPR003582">
    <property type="entry name" value="ShKT_dom"/>
</dbReference>
<gene>
    <name evidence="5" type="primary">tyr3-L1</name>
    <name evidence="5" type="ORF">Hamer_G007404</name>
</gene>
<organism evidence="5 6">
    <name type="scientific">Homarus americanus</name>
    <name type="common">American lobster</name>
    <dbReference type="NCBI Taxonomy" id="6706"/>
    <lineage>
        <taxon>Eukaryota</taxon>
        <taxon>Metazoa</taxon>
        <taxon>Ecdysozoa</taxon>
        <taxon>Arthropoda</taxon>
        <taxon>Crustacea</taxon>
        <taxon>Multicrustacea</taxon>
        <taxon>Malacostraca</taxon>
        <taxon>Eumalacostraca</taxon>
        <taxon>Eucarida</taxon>
        <taxon>Decapoda</taxon>
        <taxon>Pleocyemata</taxon>
        <taxon>Astacidea</taxon>
        <taxon>Nephropoidea</taxon>
        <taxon>Nephropidae</taxon>
        <taxon>Homarus</taxon>
    </lineage>
</organism>
<reference evidence="5" key="1">
    <citation type="journal article" date="2021" name="Sci. Adv.">
        <title>The American lobster genome reveals insights on longevity, neural, and immune adaptations.</title>
        <authorList>
            <person name="Polinski J.M."/>
            <person name="Zimin A.V."/>
            <person name="Clark K.F."/>
            <person name="Kohn A.B."/>
            <person name="Sadowski N."/>
            <person name="Timp W."/>
            <person name="Ptitsyn A."/>
            <person name="Khanna P."/>
            <person name="Romanova D.Y."/>
            <person name="Williams P."/>
            <person name="Greenwood S.J."/>
            <person name="Moroz L.L."/>
            <person name="Walt D.R."/>
            <person name="Bodnar A.G."/>
        </authorList>
    </citation>
    <scope>NUCLEOTIDE SEQUENCE</scope>
    <source>
        <strain evidence="5">GMGI-L3</strain>
    </source>
</reference>
<dbReference type="EMBL" id="JAHLQT010028808">
    <property type="protein sequence ID" value="KAG7161763.1"/>
    <property type="molecule type" value="Genomic_DNA"/>
</dbReference>
<name>A0A8J5JTF8_HOMAM</name>
<dbReference type="PROSITE" id="PS51670">
    <property type="entry name" value="SHKT"/>
    <property type="match status" value="2"/>
</dbReference>
<evidence type="ECO:0000256" key="2">
    <source>
        <dbReference type="SAM" id="MobiDB-lite"/>
    </source>
</evidence>
<comment type="caution">
    <text evidence="5">The sequence shown here is derived from an EMBL/GenBank/DDBJ whole genome shotgun (WGS) entry which is preliminary data.</text>
</comment>
<feature type="domain" description="ShKT" evidence="4">
    <location>
        <begin position="81"/>
        <end position="117"/>
    </location>
</feature>
<proteinExistence type="predicted"/>
<evidence type="ECO:0000256" key="1">
    <source>
        <dbReference type="PROSITE-ProRule" id="PRU01005"/>
    </source>
</evidence>
<evidence type="ECO:0000259" key="4">
    <source>
        <dbReference type="PROSITE" id="PS51670"/>
    </source>
</evidence>
<feature type="compositionally biased region" description="Basic residues" evidence="2">
    <location>
        <begin position="267"/>
        <end position="277"/>
    </location>
</feature>
<sequence>MIVLLSFWGFTEVKGQLGSPELQKPRRPVVKESVVRRRRSVQGSRSTSMMVIWTPFTRSWAWWAVSCVLVWVAVVTASTTPTSADRREECQHWAQLGECDNNPDFMAPHCPRSCNNCPADPTCMDMNDQCVAWSRRGQCESNPSYMLHHCPNVCNACRRGSSASPRMFWSVLPAIKNALINYGQAGSSPEHEIGGSLCSIFHEPVSWDDSERWRLESTPSFDSRIHKVRRLGRGLAYTTQREVTGGGGTGEPSHGGHEGSSQETNRLYHRRTKRTINKHSSGGRIQNQRRSHSSRSGGQNCNFIKKMFGKCGRQTSRRRKGRSGGRRMAGHSQRRHRNRQRTPSYGRQMMTQGHGKFKKIQQMMSLFQQQPQKSFSRQQASRRQKFRQPQRSYSYQTMSRQSKMHNQYQISRRPQTHHRRQSYGDQRRSSQKQGGFLSLLKTNMKSW</sequence>
<feature type="domain" description="ShKT" evidence="4">
    <location>
        <begin position="123"/>
        <end position="157"/>
    </location>
</feature>
<feature type="compositionally biased region" description="Low complexity" evidence="2">
    <location>
        <begin position="368"/>
        <end position="379"/>
    </location>
</feature>
<evidence type="ECO:0000313" key="5">
    <source>
        <dbReference type="EMBL" id="KAG7161763.1"/>
    </source>
</evidence>
<feature type="compositionally biased region" description="Polar residues" evidence="2">
    <location>
        <begin position="389"/>
        <end position="413"/>
    </location>
</feature>
<dbReference type="AlphaFoldDB" id="A0A8J5JTF8"/>
<keyword evidence="3" id="KW-0732">Signal</keyword>
<protein>
    <submittedName>
        <fullName evidence="5">Tyrosinase-like protein tyr-3-like 1</fullName>
    </submittedName>
</protein>
<dbReference type="Proteomes" id="UP000747542">
    <property type="component" value="Unassembled WGS sequence"/>
</dbReference>
<feature type="compositionally biased region" description="Polar residues" evidence="2">
    <location>
        <begin position="341"/>
        <end position="351"/>
    </location>
</feature>
<keyword evidence="1" id="KW-1015">Disulfide bond</keyword>
<feature type="chain" id="PRO_5035232251" evidence="3">
    <location>
        <begin position="16"/>
        <end position="447"/>
    </location>
</feature>
<dbReference type="SMART" id="SM00254">
    <property type="entry name" value="ShKT"/>
    <property type="match status" value="2"/>
</dbReference>
<feature type="signal peptide" evidence="3">
    <location>
        <begin position="1"/>
        <end position="15"/>
    </location>
</feature>